<evidence type="ECO:0000256" key="6">
    <source>
        <dbReference type="ARBA" id="ARBA00047475"/>
    </source>
</evidence>
<keyword evidence="7" id="KW-0812">Transmembrane</keyword>
<protein>
    <recommendedName>
        <fullName evidence="2">glucuronosyltransferase</fullName>
        <ecNumber evidence="2">2.4.1.17</ecNumber>
    </recommendedName>
</protein>
<evidence type="ECO:0000256" key="1">
    <source>
        <dbReference type="ARBA" id="ARBA00009995"/>
    </source>
</evidence>
<accession>A0AAN8ISR4</accession>
<dbReference type="Gene3D" id="3.40.50.2000">
    <property type="entry name" value="Glycogen Phosphorylase B"/>
    <property type="match status" value="1"/>
</dbReference>
<dbReference type="Proteomes" id="UP001331761">
    <property type="component" value="Unassembled WGS sequence"/>
</dbReference>
<organism evidence="8 9">
    <name type="scientific">Trichostrongylus colubriformis</name>
    <name type="common">Black scour worm</name>
    <dbReference type="NCBI Taxonomy" id="6319"/>
    <lineage>
        <taxon>Eukaryota</taxon>
        <taxon>Metazoa</taxon>
        <taxon>Ecdysozoa</taxon>
        <taxon>Nematoda</taxon>
        <taxon>Chromadorea</taxon>
        <taxon>Rhabditida</taxon>
        <taxon>Rhabditina</taxon>
        <taxon>Rhabditomorpha</taxon>
        <taxon>Strongyloidea</taxon>
        <taxon>Trichostrongylidae</taxon>
        <taxon>Trichostrongylus</taxon>
    </lineage>
</organism>
<keyword evidence="9" id="KW-1185">Reference proteome</keyword>
<dbReference type="AlphaFoldDB" id="A0AAN8ISR4"/>
<dbReference type="EMBL" id="WIXE01002684">
    <property type="protein sequence ID" value="KAK5984601.1"/>
    <property type="molecule type" value="Genomic_DNA"/>
</dbReference>
<comment type="caution">
    <text evidence="8">The sequence shown here is derived from an EMBL/GenBank/DDBJ whole genome shotgun (WGS) entry which is preliminary data.</text>
</comment>
<keyword evidence="5" id="KW-0732">Signal</keyword>
<dbReference type="PANTHER" id="PTHR48043">
    <property type="entry name" value="EG:EG0003.4 PROTEIN-RELATED"/>
    <property type="match status" value="1"/>
</dbReference>
<proteinExistence type="inferred from homology"/>
<feature type="transmembrane region" description="Helical" evidence="7">
    <location>
        <begin position="118"/>
        <end position="137"/>
    </location>
</feature>
<gene>
    <name evidence="8" type="ORF">GCK32_020985</name>
</gene>
<evidence type="ECO:0000313" key="9">
    <source>
        <dbReference type="Proteomes" id="UP001331761"/>
    </source>
</evidence>
<reference evidence="8 9" key="1">
    <citation type="submission" date="2019-10" db="EMBL/GenBank/DDBJ databases">
        <title>Assembly and Annotation for the nematode Trichostrongylus colubriformis.</title>
        <authorList>
            <person name="Martin J."/>
        </authorList>
    </citation>
    <scope>NUCLEOTIDE SEQUENCE [LARGE SCALE GENOMIC DNA]</scope>
    <source>
        <strain evidence="8">G859</strain>
        <tissue evidence="8">Whole worm</tissue>
    </source>
</reference>
<dbReference type="EC" id="2.4.1.17" evidence="2"/>
<dbReference type="InterPro" id="IPR050271">
    <property type="entry name" value="UDP-glycosyltransferase"/>
</dbReference>
<keyword evidence="4" id="KW-0808">Transferase</keyword>
<evidence type="ECO:0000256" key="2">
    <source>
        <dbReference type="ARBA" id="ARBA00012544"/>
    </source>
</evidence>
<dbReference type="SUPFAM" id="SSF53756">
    <property type="entry name" value="UDP-Glycosyltransferase/glycogen phosphorylase"/>
    <property type="match status" value="1"/>
</dbReference>
<keyword evidence="3" id="KW-0328">Glycosyltransferase</keyword>
<comment type="similarity">
    <text evidence="1">Belongs to the UDP-glycosyltransferase family.</text>
</comment>
<comment type="catalytic activity">
    <reaction evidence="6">
        <text>glucuronate acceptor + UDP-alpha-D-glucuronate = acceptor beta-D-glucuronoside + UDP + H(+)</text>
        <dbReference type="Rhea" id="RHEA:21032"/>
        <dbReference type="ChEBI" id="CHEBI:15378"/>
        <dbReference type="ChEBI" id="CHEBI:58052"/>
        <dbReference type="ChEBI" id="CHEBI:58223"/>
        <dbReference type="ChEBI" id="CHEBI:132367"/>
        <dbReference type="ChEBI" id="CHEBI:132368"/>
        <dbReference type="EC" id="2.4.1.17"/>
    </reaction>
</comment>
<dbReference type="PANTHER" id="PTHR48043:SF62">
    <property type="entry name" value="GLUCURONOSYLTRANSFERASE"/>
    <property type="match status" value="1"/>
</dbReference>
<keyword evidence="7" id="KW-0472">Membrane</keyword>
<evidence type="ECO:0000256" key="5">
    <source>
        <dbReference type="ARBA" id="ARBA00022729"/>
    </source>
</evidence>
<name>A0AAN8ISR4_TRICO</name>
<evidence type="ECO:0000256" key="4">
    <source>
        <dbReference type="ARBA" id="ARBA00022679"/>
    </source>
</evidence>
<sequence>MKAIQPMNSSVKEATCSSVPSVFMPMFAEQVRNGWMAKHRGYAEVFSKHDLTADNLRTTMKRVLENKSFASNAARITTFFNDKVMHPLEEGAHYVNRLLKYGGRMPEFFYPRAITRDYLTYLNLDLFMIPLLAVIIVSY</sequence>
<keyword evidence="7" id="KW-1133">Transmembrane helix</keyword>
<evidence type="ECO:0000256" key="3">
    <source>
        <dbReference type="ARBA" id="ARBA00022676"/>
    </source>
</evidence>
<dbReference type="GO" id="GO:0015020">
    <property type="term" value="F:glucuronosyltransferase activity"/>
    <property type="evidence" value="ECO:0007669"/>
    <property type="project" value="UniProtKB-EC"/>
</dbReference>
<evidence type="ECO:0000313" key="8">
    <source>
        <dbReference type="EMBL" id="KAK5984601.1"/>
    </source>
</evidence>
<dbReference type="Pfam" id="PF00201">
    <property type="entry name" value="UDPGT"/>
    <property type="match status" value="1"/>
</dbReference>
<dbReference type="InterPro" id="IPR002213">
    <property type="entry name" value="UDP_glucos_trans"/>
</dbReference>
<evidence type="ECO:0000256" key="7">
    <source>
        <dbReference type="SAM" id="Phobius"/>
    </source>
</evidence>